<name>A0AA39J3T3_9AGAR</name>
<reference evidence="2" key="1">
    <citation type="submission" date="2023-06" db="EMBL/GenBank/DDBJ databases">
        <authorList>
            <consortium name="Lawrence Berkeley National Laboratory"/>
            <person name="Ahrendt S."/>
            <person name="Sahu N."/>
            <person name="Indic B."/>
            <person name="Wong-Bajracharya J."/>
            <person name="Merenyi Z."/>
            <person name="Ke H.-M."/>
            <person name="Monk M."/>
            <person name="Kocsube S."/>
            <person name="Drula E."/>
            <person name="Lipzen A."/>
            <person name="Balint B."/>
            <person name="Henrissat B."/>
            <person name="Andreopoulos B."/>
            <person name="Martin F.M."/>
            <person name="Harder C.B."/>
            <person name="Rigling D."/>
            <person name="Ford K.L."/>
            <person name="Foster G.D."/>
            <person name="Pangilinan J."/>
            <person name="Papanicolaou A."/>
            <person name="Barry K."/>
            <person name="LaButti K."/>
            <person name="Viragh M."/>
            <person name="Koriabine M."/>
            <person name="Yan M."/>
            <person name="Riley R."/>
            <person name="Champramary S."/>
            <person name="Plett K.L."/>
            <person name="Tsai I.J."/>
            <person name="Slot J."/>
            <person name="Sipos G."/>
            <person name="Plett J."/>
            <person name="Nagy L.G."/>
            <person name="Grigoriev I.V."/>
        </authorList>
    </citation>
    <scope>NUCLEOTIDE SEQUENCE</scope>
    <source>
        <strain evidence="2">FPL87.14</strain>
    </source>
</reference>
<organism evidence="2 3">
    <name type="scientific">Armillaria borealis</name>
    <dbReference type="NCBI Taxonomy" id="47425"/>
    <lineage>
        <taxon>Eukaryota</taxon>
        <taxon>Fungi</taxon>
        <taxon>Dikarya</taxon>
        <taxon>Basidiomycota</taxon>
        <taxon>Agaricomycotina</taxon>
        <taxon>Agaricomycetes</taxon>
        <taxon>Agaricomycetidae</taxon>
        <taxon>Agaricales</taxon>
        <taxon>Marasmiineae</taxon>
        <taxon>Physalacriaceae</taxon>
        <taxon>Armillaria</taxon>
    </lineage>
</organism>
<sequence length="101" mass="11271">MYSTRSLPIPLIAMNLIGAIYGTLCVPSYLSTSHCILIFAEFIFVMCRRRQVMNVYIRCGHTINLPDEVMRAAQLQVQSFSSSKLQTTCLLADLLAIPSLS</sequence>
<evidence type="ECO:0000256" key="1">
    <source>
        <dbReference type="SAM" id="Phobius"/>
    </source>
</evidence>
<keyword evidence="1" id="KW-0472">Membrane</keyword>
<evidence type="ECO:0000313" key="3">
    <source>
        <dbReference type="Proteomes" id="UP001175226"/>
    </source>
</evidence>
<dbReference type="Proteomes" id="UP001175226">
    <property type="component" value="Unassembled WGS sequence"/>
</dbReference>
<feature type="transmembrane region" description="Helical" evidence="1">
    <location>
        <begin position="7"/>
        <end position="24"/>
    </location>
</feature>
<proteinExistence type="predicted"/>
<accession>A0AA39J3T3</accession>
<gene>
    <name evidence="2" type="ORF">EV421DRAFT_1908490</name>
</gene>
<keyword evidence="1" id="KW-1133">Transmembrane helix</keyword>
<protein>
    <submittedName>
        <fullName evidence="2">Uncharacterized protein</fullName>
    </submittedName>
</protein>
<feature type="transmembrane region" description="Helical" evidence="1">
    <location>
        <begin position="30"/>
        <end position="47"/>
    </location>
</feature>
<evidence type="ECO:0000313" key="2">
    <source>
        <dbReference type="EMBL" id="KAK0435606.1"/>
    </source>
</evidence>
<comment type="caution">
    <text evidence="2">The sequence shown here is derived from an EMBL/GenBank/DDBJ whole genome shotgun (WGS) entry which is preliminary data.</text>
</comment>
<dbReference type="EMBL" id="JAUEPT010000061">
    <property type="protein sequence ID" value="KAK0435606.1"/>
    <property type="molecule type" value="Genomic_DNA"/>
</dbReference>
<keyword evidence="3" id="KW-1185">Reference proteome</keyword>
<dbReference type="AlphaFoldDB" id="A0AA39J3T3"/>
<keyword evidence="1" id="KW-0812">Transmembrane</keyword>